<accession>A0A7R8XCJ3</accession>
<name>A0A7R8XCJ3_9CRUS</name>
<dbReference type="InterPro" id="IPR009097">
    <property type="entry name" value="Cyclic_Pdiesterase"/>
</dbReference>
<dbReference type="AlphaFoldDB" id="A0A7R8XCJ3"/>
<evidence type="ECO:0000313" key="3">
    <source>
        <dbReference type="Proteomes" id="UP000677054"/>
    </source>
</evidence>
<dbReference type="Proteomes" id="UP000677054">
    <property type="component" value="Unassembled WGS sequence"/>
</dbReference>
<dbReference type="SUPFAM" id="SSF55144">
    <property type="entry name" value="LigT-like"/>
    <property type="match status" value="1"/>
</dbReference>
<dbReference type="Pfam" id="PF10469">
    <property type="entry name" value="AKAP7_NLS"/>
    <property type="match status" value="1"/>
</dbReference>
<proteinExistence type="predicted"/>
<dbReference type="Gene3D" id="2.40.50.140">
    <property type="entry name" value="Nucleic acid-binding proteins"/>
    <property type="match status" value="1"/>
</dbReference>
<keyword evidence="3" id="KW-1185">Reference proteome</keyword>
<dbReference type="EMBL" id="CAJPEV010001364">
    <property type="protein sequence ID" value="CAG0892250.1"/>
    <property type="molecule type" value="Genomic_DNA"/>
</dbReference>
<dbReference type="PANTHER" id="PTHR15934:SF2">
    <property type="entry name" value="A-KINASE ANCHOR PROTEIN 7-LIKE PHOSPHOESTERASE DOMAIN-CONTAINING PROTEIN"/>
    <property type="match status" value="1"/>
</dbReference>
<dbReference type="Gene3D" id="3.90.1140.10">
    <property type="entry name" value="Cyclic phosphodiesterase"/>
    <property type="match status" value="1"/>
</dbReference>
<dbReference type="OrthoDB" id="448492at2759"/>
<protein>
    <recommendedName>
        <fullName evidence="1">A-kinase anchor protein 7-like phosphoesterase domain-containing protein</fullName>
    </recommendedName>
</protein>
<dbReference type="InterPro" id="IPR052641">
    <property type="entry name" value="AKAP7_isoform_gamma"/>
</dbReference>
<dbReference type="GO" id="GO:0034237">
    <property type="term" value="F:protein kinase A regulatory subunit binding"/>
    <property type="evidence" value="ECO:0007669"/>
    <property type="project" value="TreeGrafter"/>
</dbReference>
<evidence type="ECO:0000259" key="1">
    <source>
        <dbReference type="Pfam" id="PF10469"/>
    </source>
</evidence>
<dbReference type="InterPro" id="IPR012340">
    <property type="entry name" value="NA-bd_OB-fold"/>
</dbReference>
<gene>
    <name evidence="2" type="ORF">DSTB1V02_LOCUS7004</name>
</gene>
<dbReference type="EMBL" id="LR900881">
    <property type="protein sequence ID" value="CAD7247170.1"/>
    <property type="molecule type" value="Genomic_DNA"/>
</dbReference>
<feature type="domain" description="A-kinase anchor protein 7-like phosphoesterase" evidence="1">
    <location>
        <begin position="60"/>
        <end position="261"/>
    </location>
</feature>
<dbReference type="PANTHER" id="PTHR15934">
    <property type="entry name" value="RNA 2',3'-CYCLIC PHOSPHODIESTERASE"/>
    <property type="match status" value="1"/>
</dbReference>
<dbReference type="GO" id="GO:0005829">
    <property type="term" value="C:cytosol"/>
    <property type="evidence" value="ECO:0007669"/>
    <property type="project" value="TreeGrafter"/>
</dbReference>
<evidence type="ECO:0000313" key="2">
    <source>
        <dbReference type="EMBL" id="CAD7247170.1"/>
    </source>
</evidence>
<dbReference type="GO" id="GO:0010738">
    <property type="term" value="P:regulation of protein kinase A signaling"/>
    <property type="evidence" value="ECO:0007669"/>
    <property type="project" value="TreeGrafter"/>
</dbReference>
<organism evidence="2">
    <name type="scientific">Darwinula stevensoni</name>
    <dbReference type="NCBI Taxonomy" id="69355"/>
    <lineage>
        <taxon>Eukaryota</taxon>
        <taxon>Metazoa</taxon>
        <taxon>Ecdysozoa</taxon>
        <taxon>Arthropoda</taxon>
        <taxon>Crustacea</taxon>
        <taxon>Oligostraca</taxon>
        <taxon>Ostracoda</taxon>
        <taxon>Podocopa</taxon>
        <taxon>Podocopida</taxon>
        <taxon>Darwinulocopina</taxon>
        <taxon>Darwinuloidea</taxon>
        <taxon>Darwinulidae</taxon>
        <taxon>Darwinula</taxon>
    </lineage>
</organism>
<dbReference type="InterPro" id="IPR019510">
    <property type="entry name" value="AKAP7-like_phosphoesterase"/>
</dbReference>
<reference evidence="2" key="1">
    <citation type="submission" date="2020-11" db="EMBL/GenBank/DDBJ databases">
        <authorList>
            <person name="Tran Van P."/>
        </authorList>
    </citation>
    <scope>NUCLEOTIDE SEQUENCE</scope>
</reference>
<sequence>MEIPDDINDMELKNLLSPAAAPRRLLGDPLAVSPGKAVKPVRGKGKGIKAGRIGRTNKRPNYFVAFRIWDPMIHLQVRALQEKIINQEVSLLPACIPLSSLHVTLFVMHLSGKDEVSAARNIVLGCEDLWTAASPTGDITLEFEGIQHFSNQVMYLDNVESEGLQAFKAFQEALKSRFVENRLLPQSEELFKPHVTVLKLSRMHKVKASHMSSLKKAVKKCCTMGSNINFGKQKLGPLQLCSISGQSDKTSLFYQTMAMLPVGSETRTWAQGEHIECCLKPLMPKQSFLHSFLVKLKALKDTVNVCIIWNLLKMSESRPVDIPNLKRHSNHENNFSPEGSPGFHGLKLPSPLITRRTRSNSTIEGEYVPRHGDEVRYRICPIPPKNEKFQAVHVQIIHFCPERHTKWASAVLDEDADESPDGETAHAPAGDI</sequence>